<dbReference type="GO" id="GO:0004096">
    <property type="term" value="F:catalase activity"/>
    <property type="evidence" value="ECO:0007669"/>
    <property type="project" value="InterPro"/>
</dbReference>
<dbReference type="GO" id="GO:0042744">
    <property type="term" value="P:hydrogen peroxide catabolic process"/>
    <property type="evidence" value="ECO:0007669"/>
    <property type="project" value="TreeGrafter"/>
</dbReference>
<evidence type="ECO:0000256" key="1">
    <source>
        <dbReference type="ARBA" id="ARBA00005329"/>
    </source>
</evidence>
<dbReference type="InterPro" id="IPR024168">
    <property type="entry name" value="Catalase_SrpA-type_pred"/>
</dbReference>
<keyword evidence="2 7" id="KW-0575">Peroxidase</keyword>
<dbReference type="InterPro" id="IPR018028">
    <property type="entry name" value="Catalase"/>
</dbReference>
<dbReference type="GO" id="GO:0005737">
    <property type="term" value="C:cytoplasm"/>
    <property type="evidence" value="ECO:0007669"/>
    <property type="project" value="TreeGrafter"/>
</dbReference>
<dbReference type="PANTHER" id="PTHR11465">
    <property type="entry name" value="CATALASE"/>
    <property type="match status" value="1"/>
</dbReference>
<reference evidence="13" key="1">
    <citation type="submission" date="2016-10" db="EMBL/GenBank/DDBJ databases">
        <authorList>
            <person name="Varghese N."/>
            <person name="Submissions S."/>
        </authorList>
    </citation>
    <scope>NUCLEOTIDE SEQUENCE [LARGE SCALE GENOMIC DNA]</scope>
    <source>
        <strain evidence="13">DSM 22127</strain>
    </source>
</reference>
<keyword evidence="6 7" id="KW-0408">Iron</keyword>
<dbReference type="Proteomes" id="UP000198859">
    <property type="component" value="Chromosome I"/>
</dbReference>
<dbReference type="CDD" id="cd08153">
    <property type="entry name" value="srpA_like"/>
    <property type="match status" value="1"/>
</dbReference>
<comment type="cofactor">
    <cofactor evidence="7">
        <name>heme</name>
        <dbReference type="ChEBI" id="CHEBI:30413"/>
    </cofactor>
</comment>
<comment type="function">
    <text evidence="7">Has an organic peroxide-dependent peroxidase activity.</text>
</comment>
<organism evidence="12 13">
    <name type="scientific">Nocardioides scoriae</name>
    <dbReference type="NCBI Taxonomy" id="642780"/>
    <lineage>
        <taxon>Bacteria</taxon>
        <taxon>Bacillati</taxon>
        <taxon>Actinomycetota</taxon>
        <taxon>Actinomycetes</taxon>
        <taxon>Propionibacteriales</taxon>
        <taxon>Nocardioidaceae</taxon>
        <taxon>Nocardioides</taxon>
    </lineage>
</organism>
<evidence type="ECO:0000259" key="11">
    <source>
        <dbReference type="SMART" id="SM01060"/>
    </source>
</evidence>
<accession>A0A1H1M952</accession>
<dbReference type="GO" id="GO:0020037">
    <property type="term" value="F:heme binding"/>
    <property type="evidence" value="ECO:0007669"/>
    <property type="project" value="InterPro"/>
</dbReference>
<evidence type="ECO:0000256" key="7">
    <source>
        <dbReference type="PIRNR" id="PIRNR000296"/>
    </source>
</evidence>
<feature type="domain" description="Catalase core" evidence="11">
    <location>
        <begin position="4"/>
        <end position="329"/>
    </location>
</feature>
<evidence type="ECO:0000256" key="2">
    <source>
        <dbReference type="ARBA" id="ARBA00022559"/>
    </source>
</evidence>
<dbReference type="PIRSF" id="PIRSF000296">
    <property type="entry name" value="SrpA"/>
    <property type="match status" value="1"/>
</dbReference>
<evidence type="ECO:0000256" key="3">
    <source>
        <dbReference type="ARBA" id="ARBA00022617"/>
    </source>
</evidence>
<dbReference type="GO" id="GO:0046872">
    <property type="term" value="F:metal ion binding"/>
    <property type="evidence" value="ECO:0007669"/>
    <property type="project" value="UniProtKB-KW"/>
</dbReference>
<dbReference type="GO" id="GO:0042542">
    <property type="term" value="P:response to hydrogen peroxide"/>
    <property type="evidence" value="ECO:0007669"/>
    <property type="project" value="TreeGrafter"/>
</dbReference>
<keyword evidence="3 7" id="KW-0349">Heme</keyword>
<comment type="similarity">
    <text evidence="1 7">Belongs to the catalase family.</text>
</comment>
<evidence type="ECO:0000313" key="12">
    <source>
        <dbReference type="EMBL" id="SDR83276.1"/>
    </source>
</evidence>
<dbReference type="SUPFAM" id="SSF56634">
    <property type="entry name" value="Heme-dependent catalase-like"/>
    <property type="match status" value="1"/>
</dbReference>
<dbReference type="EMBL" id="LT629757">
    <property type="protein sequence ID" value="SDR83276.1"/>
    <property type="molecule type" value="Genomic_DNA"/>
</dbReference>
<protein>
    <recommendedName>
        <fullName evidence="7">Catalase-related peroxidase</fullName>
        <ecNumber evidence="7">1.11.1.-</ecNumber>
    </recommendedName>
</protein>
<dbReference type="SMART" id="SM01060">
    <property type="entry name" value="Catalase"/>
    <property type="match status" value="1"/>
</dbReference>
<dbReference type="Pfam" id="PF00199">
    <property type="entry name" value="Catalase"/>
    <property type="match status" value="1"/>
</dbReference>
<dbReference type="RefSeq" id="WP_091725661.1">
    <property type="nucleotide sequence ID" value="NZ_LT629757.1"/>
</dbReference>
<dbReference type="InterPro" id="IPR020835">
    <property type="entry name" value="Catalase_sf"/>
</dbReference>
<dbReference type="STRING" id="642780.SAMN04488570_0510"/>
<dbReference type="PANTHER" id="PTHR11465:SF9">
    <property type="entry name" value="CATALASE"/>
    <property type="match status" value="1"/>
</dbReference>
<dbReference type="PROSITE" id="PS51402">
    <property type="entry name" value="CATALASE_3"/>
    <property type="match status" value="1"/>
</dbReference>
<sequence>MTSTHPTGHTAPAPDPDRTGNAHRQRLAQELVETVVTVLGSPEGQRATHHKGIVLGGTFTATPRARELSRAAHLQGDPVPVTARFSNGFPSVEGRDSTFGDPRGMAVKFYLPDGRTTDLVAQDWPVFPAGTPEDFRDLLLAQHAGPEATERFLAEHPDVAAAGEVVATVGAPPLSWATVAFNGLNAFRLVDADGHGQWVRWRLEPVAGEHALPEDEWETADRDYLMDGVVDELPVRHRLLAQLAAPDDQTVDASRAWPADRPWVDLGLVELTEVDETRELDGQVLVHDPMRLVDGIEPSDDPILRIRPHVYAASVTRRSGVPCPAHLRA</sequence>
<evidence type="ECO:0000313" key="13">
    <source>
        <dbReference type="Proteomes" id="UP000198859"/>
    </source>
</evidence>
<evidence type="ECO:0000256" key="6">
    <source>
        <dbReference type="ARBA" id="ARBA00023004"/>
    </source>
</evidence>
<evidence type="ECO:0000256" key="4">
    <source>
        <dbReference type="ARBA" id="ARBA00022723"/>
    </source>
</evidence>
<keyword evidence="5 7" id="KW-0560">Oxidoreductase</keyword>
<feature type="region of interest" description="Disordered" evidence="10">
    <location>
        <begin position="1"/>
        <end position="22"/>
    </location>
</feature>
<dbReference type="Gene3D" id="2.40.180.10">
    <property type="entry name" value="Catalase core domain"/>
    <property type="match status" value="1"/>
</dbReference>
<dbReference type="InterPro" id="IPR011614">
    <property type="entry name" value="Catalase_core"/>
</dbReference>
<name>A0A1H1M952_9ACTN</name>
<feature type="binding site" description="axial binding residue" evidence="9">
    <location>
        <position position="311"/>
    </location>
    <ligand>
        <name>heme</name>
        <dbReference type="ChEBI" id="CHEBI:30413"/>
    </ligand>
    <ligandPart>
        <name>Fe</name>
        <dbReference type="ChEBI" id="CHEBI:18248"/>
    </ligandPart>
</feature>
<keyword evidence="4 7" id="KW-0479">Metal-binding</keyword>
<proteinExistence type="inferred from homology"/>
<evidence type="ECO:0000256" key="5">
    <source>
        <dbReference type="ARBA" id="ARBA00023002"/>
    </source>
</evidence>
<gene>
    <name evidence="12" type="ORF">SAMN04488570_0510</name>
</gene>
<evidence type="ECO:0000256" key="8">
    <source>
        <dbReference type="PIRSR" id="PIRSR000296-1"/>
    </source>
</evidence>
<evidence type="ECO:0000256" key="9">
    <source>
        <dbReference type="PIRSR" id="PIRSR000296-2"/>
    </source>
</evidence>
<dbReference type="Gene3D" id="1.20.1280.120">
    <property type="match status" value="1"/>
</dbReference>
<keyword evidence="13" id="KW-1185">Reference proteome</keyword>
<dbReference type="EC" id="1.11.1.-" evidence="7"/>
<evidence type="ECO:0000256" key="10">
    <source>
        <dbReference type="SAM" id="MobiDB-lite"/>
    </source>
</evidence>
<dbReference type="PRINTS" id="PR00067">
    <property type="entry name" value="CATALASE"/>
</dbReference>
<dbReference type="AlphaFoldDB" id="A0A1H1M952"/>
<dbReference type="OrthoDB" id="255727at2"/>
<feature type="active site" evidence="8">
    <location>
        <position position="49"/>
    </location>
</feature>